<dbReference type="EMBL" id="NNRK01000020">
    <property type="protein sequence ID" value="OYR17301.1"/>
    <property type="molecule type" value="Genomic_DNA"/>
</dbReference>
<reference evidence="1 2" key="1">
    <citation type="submission" date="2017-07" db="EMBL/GenBank/DDBJ databases">
        <title>Phylogenetic study on the rhizospheric bacterium Ochrobactrum sp. A44.</title>
        <authorList>
            <person name="Krzyzanowska D.M."/>
            <person name="Ossowicki A."/>
            <person name="Rajewska M."/>
            <person name="Maciag T."/>
            <person name="Kaczynski Z."/>
            <person name="Czerwicka M."/>
            <person name="Jafra S."/>
        </authorList>
    </citation>
    <scope>NUCLEOTIDE SEQUENCE [LARGE SCALE GENOMIC DNA]</scope>
    <source>
        <strain evidence="1 2">PR17</strain>
    </source>
</reference>
<name>A0A256FS96_9HYPH</name>
<comment type="caution">
    <text evidence="1">The sequence shown here is derived from an EMBL/GenBank/DDBJ whole genome shotgun (WGS) entry which is preliminary data.</text>
</comment>
<dbReference type="AlphaFoldDB" id="A0A256FS96"/>
<proteinExistence type="predicted"/>
<sequence length="91" mass="10168">MEALMRNVDRKDRLILALAALLRAERETRGALESALQNETVSIETLRAILSDPVPVITEDDISFAEDFARSRHLPPFHLTNNPLSAAKRTS</sequence>
<evidence type="ECO:0000313" key="2">
    <source>
        <dbReference type="Proteomes" id="UP000216345"/>
    </source>
</evidence>
<gene>
    <name evidence="1" type="ORF">CEV32_4034</name>
</gene>
<keyword evidence="2" id="KW-1185">Reference proteome</keyword>
<accession>A0A256FS96</accession>
<organism evidence="1 2">
    <name type="scientific">Brucella rhizosphaerae</name>
    <dbReference type="NCBI Taxonomy" id="571254"/>
    <lineage>
        <taxon>Bacteria</taxon>
        <taxon>Pseudomonadati</taxon>
        <taxon>Pseudomonadota</taxon>
        <taxon>Alphaproteobacteria</taxon>
        <taxon>Hyphomicrobiales</taxon>
        <taxon>Brucellaceae</taxon>
        <taxon>Brucella/Ochrobactrum group</taxon>
        <taxon>Brucella</taxon>
    </lineage>
</organism>
<evidence type="ECO:0000313" key="1">
    <source>
        <dbReference type="EMBL" id="OYR17301.1"/>
    </source>
</evidence>
<dbReference type="Proteomes" id="UP000216345">
    <property type="component" value="Unassembled WGS sequence"/>
</dbReference>
<protein>
    <submittedName>
        <fullName evidence="1">Uncharacterized protein</fullName>
    </submittedName>
</protein>